<keyword evidence="2" id="KW-0813">Transport</keyword>
<keyword evidence="3" id="KW-0963">Cytoplasm</keyword>
<evidence type="ECO:0000256" key="6">
    <source>
        <dbReference type="ARBA" id="ARBA00022683"/>
    </source>
</evidence>
<dbReference type="InterPro" id="IPR004701">
    <property type="entry name" value="PTS_EIIA_man-typ"/>
</dbReference>
<dbReference type="RefSeq" id="WP_123610994.1">
    <property type="nucleotide sequence ID" value="NZ_RJVG01000020.1"/>
</dbReference>
<dbReference type="PROSITE" id="PS51096">
    <property type="entry name" value="PTS_EIIA_TYPE_4"/>
    <property type="match status" value="1"/>
</dbReference>
<evidence type="ECO:0000256" key="5">
    <source>
        <dbReference type="ARBA" id="ARBA00022679"/>
    </source>
</evidence>
<dbReference type="GO" id="GO:0016020">
    <property type="term" value="C:membrane"/>
    <property type="evidence" value="ECO:0007669"/>
    <property type="project" value="InterPro"/>
</dbReference>
<evidence type="ECO:0000256" key="2">
    <source>
        <dbReference type="ARBA" id="ARBA00022448"/>
    </source>
</evidence>
<keyword evidence="4" id="KW-0762">Sugar transport</keyword>
<dbReference type="PANTHER" id="PTHR33799">
    <property type="entry name" value="PTS PERMEASE-RELATED-RELATED"/>
    <property type="match status" value="1"/>
</dbReference>
<dbReference type="Gene3D" id="3.40.50.510">
    <property type="entry name" value="Phosphotransferase system, mannose-type IIA component"/>
    <property type="match status" value="1"/>
</dbReference>
<dbReference type="InterPro" id="IPR051471">
    <property type="entry name" value="Bacterial_PTS_sugar_comp"/>
</dbReference>
<feature type="domain" description="PTS EIIA type-4" evidence="8">
    <location>
        <begin position="1"/>
        <end position="124"/>
    </location>
</feature>
<dbReference type="Proteomes" id="UP000273083">
    <property type="component" value="Unassembled WGS sequence"/>
</dbReference>
<dbReference type="PANTHER" id="PTHR33799:SF1">
    <property type="entry name" value="PTS SYSTEM MANNOSE-SPECIFIC EIIAB COMPONENT-RELATED"/>
    <property type="match status" value="1"/>
</dbReference>
<accession>A0A3N1X4P3</accession>
<dbReference type="SUPFAM" id="SSF53062">
    <property type="entry name" value="PTS system fructose IIA component-like"/>
    <property type="match status" value="1"/>
</dbReference>
<dbReference type="GO" id="GO:0005737">
    <property type="term" value="C:cytoplasm"/>
    <property type="evidence" value="ECO:0007669"/>
    <property type="project" value="UniProtKB-SubCell"/>
</dbReference>
<evidence type="ECO:0000256" key="4">
    <source>
        <dbReference type="ARBA" id="ARBA00022597"/>
    </source>
</evidence>
<dbReference type="EMBL" id="RJVG01000020">
    <property type="protein sequence ID" value="ROR21764.1"/>
    <property type="molecule type" value="Genomic_DNA"/>
</dbReference>
<evidence type="ECO:0000256" key="3">
    <source>
        <dbReference type="ARBA" id="ARBA00022490"/>
    </source>
</evidence>
<keyword evidence="10" id="KW-1185">Reference proteome</keyword>
<evidence type="ECO:0000313" key="9">
    <source>
        <dbReference type="EMBL" id="ROR21764.1"/>
    </source>
</evidence>
<evidence type="ECO:0000313" key="10">
    <source>
        <dbReference type="Proteomes" id="UP000273083"/>
    </source>
</evidence>
<dbReference type="GO" id="GO:0016301">
    <property type="term" value="F:kinase activity"/>
    <property type="evidence" value="ECO:0007669"/>
    <property type="project" value="UniProtKB-KW"/>
</dbReference>
<comment type="caution">
    <text evidence="9">The sequence shown here is derived from an EMBL/GenBank/DDBJ whole genome shotgun (WGS) entry which is preliminary data.</text>
</comment>
<dbReference type="GO" id="GO:0009401">
    <property type="term" value="P:phosphoenolpyruvate-dependent sugar phosphotransferase system"/>
    <property type="evidence" value="ECO:0007669"/>
    <property type="project" value="UniProtKB-KW"/>
</dbReference>
<dbReference type="NCBIfam" id="NF040761">
    <property type="entry name" value="AgaF"/>
    <property type="match status" value="1"/>
</dbReference>
<sequence>MIGIIVAGHGNFASGNLSSARLILGVQEKVIDVDFLEEDSTDTLKEKLINAIEQLGEEVVILTDLAGGSPYNNAVVLKKELTNCKIEVIAGTNLAMIITAMLDREGCMVEDMAENVVQAGMDGISVFHFSNSIQEVVDEDGI</sequence>
<dbReference type="Pfam" id="PF03610">
    <property type="entry name" value="EIIA-man"/>
    <property type="match status" value="1"/>
</dbReference>
<evidence type="ECO:0000256" key="7">
    <source>
        <dbReference type="ARBA" id="ARBA00022777"/>
    </source>
</evidence>
<evidence type="ECO:0000256" key="1">
    <source>
        <dbReference type="ARBA" id="ARBA00004496"/>
    </source>
</evidence>
<organism evidence="9 10">
    <name type="scientific">Mobilisporobacter senegalensis</name>
    <dbReference type="NCBI Taxonomy" id="1329262"/>
    <lineage>
        <taxon>Bacteria</taxon>
        <taxon>Bacillati</taxon>
        <taxon>Bacillota</taxon>
        <taxon>Clostridia</taxon>
        <taxon>Lachnospirales</taxon>
        <taxon>Lachnospiraceae</taxon>
        <taxon>Mobilisporobacter</taxon>
    </lineage>
</organism>
<gene>
    <name evidence="9" type="ORF">EDD66_12012</name>
</gene>
<dbReference type="InterPro" id="IPR036662">
    <property type="entry name" value="PTS_EIIA_man-typ_sf"/>
</dbReference>
<name>A0A3N1X4P3_9FIRM</name>
<reference evidence="9 10" key="1">
    <citation type="submission" date="2018-11" db="EMBL/GenBank/DDBJ databases">
        <title>Genomic Encyclopedia of Type Strains, Phase IV (KMG-IV): sequencing the most valuable type-strain genomes for metagenomic binning, comparative biology and taxonomic classification.</title>
        <authorList>
            <person name="Goeker M."/>
        </authorList>
    </citation>
    <scope>NUCLEOTIDE SEQUENCE [LARGE SCALE GENOMIC DNA]</scope>
    <source>
        <strain evidence="9 10">DSM 26537</strain>
    </source>
</reference>
<dbReference type="OrthoDB" id="9799827at2"/>
<dbReference type="InterPro" id="IPR033887">
    <property type="entry name" value="PTS_IIA_man"/>
</dbReference>
<comment type="subcellular location">
    <subcellularLocation>
        <location evidence="1">Cytoplasm</location>
    </subcellularLocation>
</comment>
<dbReference type="AlphaFoldDB" id="A0A3N1X4P3"/>
<keyword evidence="7" id="KW-0418">Kinase</keyword>
<dbReference type="CDD" id="cd00006">
    <property type="entry name" value="PTS_IIA_man"/>
    <property type="match status" value="1"/>
</dbReference>
<keyword evidence="6" id="KW-0598">Phosphotransferase system</keyword>
<proteinExistence type="predicted"/>
<keyword evidence="5" id="KW-0808">Transferase</keyword>
<evidence type="ECO:0000259" key="8">
    <source>
        <dbReference type="PROSITE" id="PS51096"/>
    </source>
</evidence>
<protein>
    <submittedName>
        <fullName evidence="9">PTS system N-acetylgalactosamine-specific IIA component</fullName>
    </submittedName>
</protein>